<reference evidence="2" key="1">
    <citation type="submission" date="2025-08" db="UniProtKB">
        <authorList>
            <consortium name="RefSeq"/>
        </authorList>
    </citation>
    <scope>IDENTIFICATION</scope>
    <source>
        <strain evidence="2">Tuebingen</strain>
        <tissue evidence="2">Fibroblasts and whole tissue</tissue>
    </source>
</reference>
<organism evidence="1 2">
    <name type="scientific">Danio rerio</name>
    <name type="common">Zebrafish</name>
    <name type="synonym">Brachydanio rerio</name>
    <dbReference type="NCBI Taxonomy" id="7955"/>
    <lineage>
        <taxon>Eukaryota</taxon>
        <taxon>Metazoa</taxon>
        <taxon>Chordata</taxon>
        <taxon>Craniata</taxon>
        <taxon>Vertebrata</taxon>
        <taxon>Euteleostomi</taxon>
        <taxon>Actinopterygii</taxon>
        <taxon>Neopterygii</taxon>
        <taxon>Teleostei</taxon>
        <taxon>Ostariophysi</taxon>
        <taxon>Cypriniformes</taxon>
        <taxon>Danionidae</taxon>
        <taxon>Danioninae</taxon>
        <taxon>Danio</taxon>
    </lineage>
</organism>
<keyword evidence="1" id="KW-1185">Reference proteome</keyword>
<evidence type="ECO:0000313" key="2">
    <source>
        <dbReference type="RefSeq" id="XP_073777018.1"/>
    </source>
</evidence>
<dbReference type="Proteomes" id="UP000000437">
    <property type="component" value="Chromosome 2"/>
</dbReference>
<proteinExistence type="predicted"/>
<accession>A0AC58H4V7</accession>
<name>A0AC58H4V7_DANRE</name>
<protein>
    <submittedName>
        <fullName evidence="2">Solute carrier family 25 member 24, like isoform X2</fullName>
    </submittedName>
</protein>
<gene>
    <name evidence="2" type="primary">slc25a24l</name>
    <name evidence="2" type="synonym">zgc:136678</name>
</gene>
<evidence type="ECO:0000313" key="1">
    <source>
        <dbReference type="Proteomes" id="UP000000437"/>
    </source>
</evidence>
<dbReference type="RefSeq" id="XP_073777018.1">
    <property type="nucleotide sequence ID" value="XM_073920917.1"/>
</dbReference>
<sequence>MDHFRGLFEKLDKNKDGFISTEELQSEMRRIGVEPVNEKVKAILSSYDKNEDGRLSYQEFLVYMMDKEKKWKIDFHAIDRNESGVIDLEDIMTLFKELGLIISKPNAKRIIQMMDKDNSMTVDWEEFLHHVIVNPAENIGELVSSWKHNLDTQSRPLDPALDIIGDNKADDSGGP</sequence>